<dbReference type="Pfam" id="PF12244">
    <property type="entry name" value="DUF3606"/>
    <property type="match status" value="1"/>
</dbReference>
<reference evidence="1 2" key="1">
    <citation type="submission" date="2019-06" db="EMBL/GenBank/DDBJ databases">
        <title>A complete genome sequence for Luteibacter pinisoli MAH-14.</title>
        <authorList>
            <person name="Baltrus D.A."/>
        </authorList>
    </citation>
    <scope>NUCLEOTIDE SEQUENCE [LARGE SCALE GENOMIC DNA]</scope>
    <source>
        <strain evidence="1 2">MAH-14</strain>
    </source>
</reference>
<dbReference type="KEGG" id="lpy:FIV34_19900"/>
<name>A0A4Y5Z8K4_9GAMM</name>
<dbReference type="AlphaFoldDB" id="A0A4Y5Z8K4"/>
<dbReference type="EMBL" id="CP041046">
    <property type="protein sequence ID" value="QDE41296.1"/>
    <property type="molecule type" value="Genomic_DNA"/>
</dbReference>
<keyword evidence="2" id="KW-1185">Reference proteome</keyword>
<sequence length="51" mass="6235">MPSASRYHQPTSINYWTRVWGVTDRDLMRDVTLVGEDSRDVRLEWRRNRKK</sequence>
<evidence type="ECO:0000313" key="1">
    <source>
        <dbReference type="EMBL" id="QDE41296.1"/>
    </source>
</evidence>
<evidence type="ECO:0000313" key="2">
    <source>
        <dbReference type="Proteomes" id="UP000316093"/>
    </source>
</evidence>
<dbReference type="Proteomes" id="UP000316093">
    <property type="component" value="Chromosome"/>
</dbReference>
<accession>A0A4Y5Z8K4</accession>
<protein>
    <submittedName>
        <fullName evidence="1">DUF3606 domain-containing protein</fullName>
    </submittedName>
</protein>
<organism evidence="1 2">
    <name type="scientific">Luteibacter pinisoli</name>
    <dbReference type="NCBI Taxonomy" id="2589080"/>
    <lineage>
        <taxon>Bacteria</taxon>
        <taxon>Pseudomonadati</taxon>
        <taxon>Pseudomonadota</taxon>
        <taxon>Gammaproteobacteria</taxon>
        <taxon>Lysobacterales</taxon>
        <taxon>Rhodanobacteraceae</taxon>
        <taxon>Luteibacter</taxon>
    </lineage>
</organism>
<gene>
    <name evidence="1" type="ORF">FIV34_19900</name>
</gene>
<dbReference type="InterPro" id="IPR022037">
    <property type="entry name" value="DUF3606"/>
</dbReference>
<proteinExistence type="predicted"/>